<dbReference type="CDD" id="cd02012">
    <property type="entry name" value="TPP_TK"/>
    <property type="match status" value="1"/>
</dbReference>
<sequence length="286" mass="30425">MLPSYQESPAQLAYRASEARLAIFKAICAAGKGHIGGAFSCIDVITSVYFGAGLTFDEGKTKSTAFDRFILSKGHASLALYTTLAALGCIETSELDTVCRGGARLGEHPDHLTPGVDALSGSLGHGLAIGVGMALAQKMDGSDKKTFVLMGDGESQEGSVWEAATKAPNLGLGNLVAIIDANNQITLDKTEDMYQVDNFGAAYQALGWEVLYVDGHNHEALKRTLMGLSVSSKPKLIVARTIKGKGVSFMEGQLKWHHGMPNEHERQIAQQELVSQVKALKEAASC</sequence>
<dbReference type="AlphaFoldDB" id="A0A1A8T0M5"/>
<protein>
    <submittedName>
        <fullName evidence="2">Transketolase 2</fullName>
        <ecNumber evidence="2">2.2.1.1</ecNumber>
    </submittedName>
</protein>
<dbReference type="InterPro" id="IPR029061">
    <property type="entry name" value="THDP-binding"/>
</dbReference>
<accession>A0A1A8T0M5</accession>
<organism evidence="2 3">
    <name type="scientific">Marinomonas aquimarina</name>
    <dbReference type="NCBI Taxonomy" id="295068"/>
    <lineage>
        <taxon>Bacteria</taxon>
        <taxon>Pseudomonadati</taxon>
        <taxon>Pseudomonadota</taxon>
        <taxon>Gammaproteobacteria</taxon>
        <taxon>Oceanospirillales</taxon>
        <taxon>Oceanospirillaceae</taxon>
        <taxon>Marinomonas</taxon>
    </lineage>
</organism>
<dbReference type="EC" id="2.2.1.1" evidence="2"/>
<dbReference type="Pfam" id="PF00456">
    <property type="entry name" value="Transketolase_N"/>
    <property type="match status" value="1"/>
</dbReference>
<dbReference type="STRING" id="295068.MAQ5080_00261"/>
<dbReference type="PANTHER" id="PTHR47514:SF2">
    <property type="entry name" value="TRANSKETOLASE"/>
    <property type="match status" value="1"/>
</dbReference>
<proteinExistence type="predicted"/>
<evidence type="ECO:0000259" key="1">
    <source>
        <dbReference type="Pfam" id="PF00456"/>
    </source>
</evidence>
<dbReference type="PANTHER" id="PTHR47514">
    <property type="entry name" value="TRANSKETOLASE N-TERMINAL SECTION-RELATED"/>
    <property type="match status" value="1"/>
</dbReference>
<dbReference type="RefSeq" id="WP_067204379.1">
    <property type="nucleotide sequence ID" value="NZ_FLOC01000001.1"/>
</dbReference>
<dbReference type="OrthoDB" id="8732661at2"/>
<keyword evidence="3" id="KW-1185">Reference proteome</keyword>
<gene>
    <name evidence="2" type="primary">tktB</name>
    <name evidence="2" type="ORF">MAQ5080_00261</name>
</gene>
<feature type="domain" description="Transketolase N-terminal" evidence="1">
    <location>
        <begin position="18"/>
        <end position="262"/>
    </location>
</feature>
<dbReference type="Gene3D" id="3.40.50.970">
    <property type="match status" value="1"/>
</dbReference>
<evidence type="ECO:0000313" key="2">
    <source>
        <dbReference type="EMBL" id="SBS25426.1"/>
    </source>
</evidence>
<dbReference type="GO" id="GO:0004802">
    <property type="term" value="F:transketolase activity"/>
    <property type="evidence" value="ECO:0007669"/>
    <property type="project" value="UniProtKB-EC"/>
</dbReference>
<dbReference type="EMBL" id="FLOC01000001">
    <property type="protein sequence ID" value="SBS25426.1"/>
    <property type="molecule type" value="Genomic_DNA"/>
</dbReference>
<keyword evidence="2" id="KW-0808">Transferase</keyword>
<dbReference type="InterPro" id="IPR005474">
    <property type="entry name" value="Transketolase_N"/>
</dbReference>
<reference evidence="2 3" key="1">
    <citation type="submission" date="2016-06" db="EMBL/GenBank/DDBJ databases">
        <authorList>
            <person name="Kjaerup R.B."/>
            <person name="Dalgaard T.S."/>
            <person name="Juul-Madsen H.R."/>
        </authorList>
    </citation>
    <scope>NUCLEOTIDE SEQUENCE [LARGE SCALE GENOMIC DNA]</scope>
    <source>
        <strain evidence="2 3">CECT 5080</strain>
    </source>
</reference>
<dbReference type="Proteomes" id="UP000092627">
    <property type="component" value="Unassembled WGS sequence"/>
</dbReference>
<dbReference type="SUPFAM" id="SSF52518">
    <property type="entry name" value="Thiamin diphosphate-binding fold (THDP-binding)"/>
    <property type="match status" value="1"/>
</dbReference>
<evidence type="ECO:0000313" key="3">
    <source>
        <dbReference type="Proteomes" id="UP000092627"/>
    </source>
</evidence>
<name>A0A1A8T0M5_9GAMM</name>